<dbReference type="STRING" id="204773.HEAR1051"/>
<accession>A4G3Z3</accession>
<name>A4G3Z3_HERAR</name>
<dbReference type="InterPro" id="IPR028994">
    <property type="entry name" value="Integrin_alpha_N"/>
</dbReference>
<feature type="chain" id="PRO_5002668134" evidence="1">
    <location>
        <begin position="24"/>
        <end position="155"/>
    </location>
</feature>
<dbReference type="Proteomes" id="UP000006697">
    <property type="component" value="Chromosome"/>
</dbReference>
<keyword evidence="3" id="KW-1185">Reference proteome</keyword>
<feature type="signal peptide" evidence="1">
    <location>
        <begin position="1"/>
        <end position="23"/>
    </location>
</feature>
<dbReference type="SUPFAM" id="SSF69318">
    <property type="entry name" value="Integrin alpha N-terminal domain"/>
    <property type="match status" value="1"/>
</dbReference>
<dbReference type="HOGENOM" id="CLU_141484_0_0_4"/>
<keyword evidence="1" id="KW-0732">Signal</keyword>
<dbReference type="InterPro" id="IPR038643">
    <property type="entry name" value="PliI_sf"/>
</dbReference>
<evidence type="ECO:0000313" key="3">
    <source>
        <dbReference type="Proteomes" id="UP000006697"/>
    </source>
</evidence>
<reference evidence="2 3" key="1">
    <citation type="journal article" date="2007" name="PLoS Genet.">
        <title>A tale of two oxidation states: bacterial colonization of arsenic-rich environments.</title>
        <authorList>
            <person name="Muller D."/>
            <person name="Medigue C."/>
            <person name="Koechler S."/>
            <person name="Barbe V."/>
            <person name="Barakat M."/>
            <person name="Talla E."/>
            <person name="Bonnefoy V."/>
            <person name="Krin E."/>
            <person name="Arsene-Ploetze F."/>
            <person name="Carapito C."/>
            <person name="Chandler M."/>
            <person name="Cournoyer B."/>
            <person name="Cruveiller S."/>
            <person name="Dossat C."/>
            <person name="Duval S."/>
            <person name="Heymann M."/>
            <person name="Leize E."/>
            <person name="Lieutaud A."/>
            <person name="Lievremont D."/>
            <person name="Makita Y."/>
            <person name="Mangenot S."/>
            <person name="Nitschke W."/>
            <person name="Ortet P."/>
            <person name="Perdrial N."/>
            <person name="Schoepp B."/>
            <person name="Siguier N."/>
            <person name="Simeonova D.D."/>
            <person name="Rouy Z."/>
            <person name="Segurens B."/>
            <person name="Turlin E."/>
            <person name="Vallenet D."/>
            <person name="Van Dorsselaer A."/>
            <person name="Weiss S."/>
            <person name="Weissenbach J."/>
            <person name="Lett M.C."/>
            <person name="Danchin A."/>
            <person name="Bertin P.N."/>
        </authorList>
    </citation>
    <scope>NUCLEOTIDE SEQUENCE [LARGE SCALE GENOMIC DNA]</scope>
    <source>
        <strain evidence="3">ULPAs1</strain>
    </source>
</reference>
<dbReference type="InterPro" id="IPR031948">
    <property type="entry name" value="PliI"/>
</dbReference>
<protein>
    <submittedName>
        <fullName evidence="2">Uncharacterized protein</fullName>
    </submittedName>
</protein>
<gene>
    <name evidence="2" type="ordered locus">HEAR1051</name>
</gene>
<dbReference type="Pfam" id="PF16743">
    <property type="entry name" value="PliI"/>
    <property type="match status" value="1"/>
</dbReference>
<evidence type="ECO:0000256" key="1">
    <source>
        <dbReference type="SAM" id="SignalP"/>
    </source>
</evidence>
<dbReference type="CDD" id="cd09632">
    <property type="entry name" value="PliI_like"/>
    <property type="match status" value="1"/>
</dbReference>
<dbReference type="eggNOG" id="ENOG5032YNQ">
    <property type="taxonomic scope" value="Bacteria"/>
</dbReference>
<sequence length="155" mass="16976">MKKIALLLFSLTTSLMIISSVSAADKDRTITATMPQGMVVVASEGRLEPRSAGSYSLHLYAKSDPAYPYDRFIAGLVRPRNGIVEEIRFADVNGDKKPDIIVLTRYTGSGAFVTVDAFRFNKRSLQPLQLLTTIAGMNAGNDPVKALKKKLRTAR</sequence>
<dbReference type="EMBL" id="CU207211">
    <property type="protein sequence ID" value="CAL61230.1"/>
    <property type="molecule type" value="Genomic_DNA"/>
</dbReference>
<dbReference type="Gene3D" id="2.40.128.460">
    <property type="entry name" value="Periplasmic lysozyme inhibitor of I-type lysozyme"/>
    <property type="match status" value="1"/>
</dbReference>
<dbReference type="AlphaFoldDB" id="A4G3Z3"/>
<evidence type="ECO:0000313" key="2">
    <source>
        <dbReference type="EMBL" id="CAL61230.1"/>
    </source>
</evidence>
<dbReference type="KEGG" id="har:HEAR1051"/>
<organism evidence="2 3">
    <name type="scientific">Herminiimonas arsenicoxydans</name>
    <dbReference type="NCBI Taxonomy" id="204773"/>
    <lineage>
        <taxon>Bacteria</taxon>
        <taxon>Pseudomonadati</taxon>
        <taxon>Pseudomonadota</taxon>
        <taxon>Betaproteobacteria</taxon>
        <taxon>Burkholderiales</taxon>
        <taxon>Oxalobacteraceae</taxon>
        <taxon>Herminiimonas</taxon>
    </lineage>
</organism>
<proteinExistence type="predicted"/>